<evidence type="ECO:0000256" key="9">
    <source>
        <dbReference type="ARBA" id="ARBA00048659"/>
    </source>
</evidence>
<evidence type="ECO:0000256" key="12">
    <source>
        <dbReference type="SAM" id="Coils"/>
    </source>
</evidence>
<feature type="transmembrane region" description="Helical" evidence="13">
    <location>
        <begin position="47"/>
        <end position="66"/>
    </location>
</feature>
<dbReference type="InterPro" id="IPR008271">
    <property type="entry name" value="Ser/Thr_kinase_AS"/>
</dbReference>
<dbReference type="EMBL" id="CAJJDN010000008">
    <property type="protein sequence ID" value="CAD8054345.1"/>
    <property type="molecule type" value="Genomic_DNA"/>
</dbReference>
<dbReference type="GO" id="GO:0005737">
    <property type="term" value="C:cytoplasm"/>
    <property type="evidence" value="ECO:0007669"/>
    <property type="project" value="TreeGrafter"/>
</dbReference>
<dbReference type="GO" id="GO:0005524">
    <property type="term" value="F:ATP binding"/>
    <property type="evidence" value="ECO:0007669"/>
    <property type="project" value="UniProtKB-UniRule"/>
</dbReference>
<evidence type="ECO:0000256" key="4">
    <source>
        <dbReference type="ARBA" id="ARBA00022741"/>
    </source>
</evidence>
<accession>A0A8S1KK00</accession>
<feature type="binding site" evidence="11">
    <location>
        <position position="251"/>
    </location>
    <ligand>
        <name>ATP</name>
        <dbReference type="ChEBI" id="CHEBI:30616"/>
    </ligand>
</feature>
<comment type="catalytic activity">
    <reaction evidence="10">
        <text>L-seryl-[protein] + ATP = O-phospho-L-seryl-[protein] + ADP + H(+)</text>
        <dbReference type="Rhea" id="RHEA:17989"/>
        <dbReference type="Rhea" id="RHEA-COMP:9863"/>
        <dbReference type="Rhea" id="RHEA-COMP:11604"/>
        <dbReference type="ChEBI" id="CHEBI:15378"/>
        <dbReference type="ChEBI" id="CHEBI:29999"/>
        <dbReference type="ChEBI" id="CHEBI:30616"/>
        <dbReference type="ChEBI" id="CHEBI:83421"/>
        <dbReference type="ChEBI" id="CHEBI:456216"/>
        <dbReference type="EC" id="2.7.11.1"/>
    </reaction>
    <physiologicalReaction direction="left-to-right" evidence="10">
        <dbReference type="Rhea" id="RHEA:17990"/>
    </physiologicalReaction>
</comment>
<dbReference type="PANTHER" id="PTHR11042:SF160">
    <property type="entry name" value="EUKARYOTIC TRANSLATION INITIATION FACTOR 2-ALPHA KINASE 1"/>
    <property type="match status" value="1"/>
</dbReference>
<reference evidence="15" key="1">
    <citation type="submission" date="2021-01" db="EMBL/GenBank/DDBJ databases">
        <authorList>
            <consortium name="Genoscope - CEA"/>
            <person name="William W."/>
        </authorList>
    </citation>
    <scope>NUCLEOTIDE SEQUENCE</scope>
</reference>
<evidence type="ECO:0000256" key="11">
    <source>
        <dbReference type="PROSITE-ProRule" id="PRU10141"/>
    </source>
</evidence>
<evidence type="ECO:0000313" key="15">
    <source>
        <dbReference type="EMBL" id="CAD8054345.1"/>
    </source>
</evidence>
<evidence type="ECO:0000256" key="8">
    <source>
        <dbReference type="ARBA" id="ARBA00037982"/>
    </source>
</evidence>
<dbReference type="InterPro" id="IPR050339">
    <property type="entry name" value="CC_SR_Kinase"/>
</dbReference>
<comment type="catalytic activity">
    <reaction evidence="9">
        <text>L-threonyl-[protein] + ATP = O-phospho-L-threonyl-[protein] + ADP + H(+)</text>
        <dbReference type="Rhea" id="RHEA:46608"/>
        <dbReference type="Rhea" id="RHEA-COMP:11060"/>
        <dbReference type="Rhea" id="RHEA-COMP:11605"/>
        <dbReference type="ChEBI" id="CHEBI:15378"/>
        <dbReference type="ChEBI" id="CHEBI:30013"/>
        <dbReference type="ChEBI" id="CHEBI:30616"/>
        <dbReference type="ChEBI" id="CHEBI:61977"/>
        <dbReference type="ChEBI" id="CHEBI:456216"/>
        <dbReference type="EC" id="2.7.11.1"/>
    </reaction>
    <physiologicalReaction direction="left-to-right" evidence="9">
        <dbReference type="Rhea" id="RHEA:46609"/>
    </physiologicalReaction>
</comment>
<comment type="caution">
    <text evidence="15">The sequence shown here is derived from an EMBL/GenBank/DDBJ whole genome shotgun (WGS) entry which is preliminary data.</text>
</comment>
<sequence>MIKKQTTSVQHQIQVQTQIVEISWYRQHEIIYESPSIQMKQLIFEHFELFLFLILLVYCITFYFMYQAFSKKTTNIIVNMRKESTTSDDMQNSIHLGTEQNELLKKEATSSTESSPREKNITVIQNFFSVSPQETQQQSDVIKYEKNDADNNFDIDEKNKDMNLFEDFGDQQYFLKKKENREKLMTSNNIEQNFEKTQNQKTTQILPDWSQYLENNKFEKLYVFPKIIGKGTFGEVYKCQKIVDLKEYAVKRIYFKVQNEKNLRDHPIFREINGLQEINHKNIVRYYTSWIQELNSEMKAEIKQLHDLVNEKKQQVQNDENDAVSSDAFNLIDENSYLNICVQFIGEGSSENDKQIQTISKYTKSVQSVHLSDFSSQIQSRMRRFHFNPNQKDEQFQIFMLYIEVNYQLYYQMELCDFTLKDFIEKVDRKKDKDLIKTIFKQIIEGVIYMHNLQFIHRDLKPQNIFINSKNEVKIGDLGLCNNRIYQVDEDIFQTNFEYTNNVGTPMYMAPEVKEDQYGSPADIYALGIILFEMLWKIKTNSEKFKLIQNLTKDSMLPPDLSNDYPIESELILKMVSPNPHNRPTAQQIYNTLNQQN</sequence>
<evidence type="ECO:0000256" key="6">
    <source>
        <dbReference type="ARBA" id="ARBA00022840"/>
    </source>
</evidence>
<keyword evidence="12" id="KW-0175">Coiled coil</keyword>
<organism evidence="15 16">
    <name type="scientific">Paramecium sonneborni</name>
    <dbReference type="NCBI Taxonomy" id="65129"/>
    <lineage>
        <taxon>Eukaryota</taxon>
        <taxon>Sar</taxon>
        <taxon>Alveolata</taxon>
        <taxon>Ciliophora</taxon>
        <taxon>Intramacronucleata</taxon>
        <taxon>Oligohymenophorea</taxon>
        <taxon>Peniculida</taxon>
        <taxon>Parameciidae</taxon>
        <taxon>Paramecium</taxon>
    </lineage>
</organism>
<keyword evidence="4 11" id="KW-0547">Nucleotide-binding</keyword>
<dbReference type="Pfam" id="PF00069">
    <property type="entry name" value="Pkinase"/>
    <property type="match status" value="2"/>
</dbReference>
<feature type="coiled-coil region" evidence="12">
    <location>
        <begin position="291"/>
        <end position="322"/>
    </location>
</feature>
<evidence type="ECO:0000256" key="1">
    <source>
        <dbReference type="ARBA" id="ARBA00012513"/>
    </source>
</evidence>
<evidence type="ECO:0000256" key="10">
    <source>
        <dbReference type="ARBA" id="ARBA00048977"/>
    </source>
</evidence>
<dbReference type="InterPro" id="IPR017441">
    <property type="entry name" value="Protein_kinase_ATP_BS"/>
</dbReference>
<dbReference type="GO" id="GO:0005634">
    <property type="term" value="C:nucleus"/>
    <property type="evidence" value="ECO:0007669"/>
    <property type="project" value="TreeGrafter"/>
</dbReference>
<evidence type="ECO:0000256" key="3">
    <source>
        <dbReference type="ARBA" id="ARBA00022679"/>
    </source>
</evidence>
<keyword evidence="2" id="KW-0723">Serine/threonine-protein kinase</keyword>
<name>A0A8S1KK00_9CILI</name>
<evidence type="ECO:0000256" key="2">
    <source>
        <dbReference type="ARBA" id="ARBA00022527"/>
    </source>
</evidence>
<evidence type="ECO:0000256" key="13">
    <source>
        <dbReference type="SAM" id="Phobius"/>
    </source>
</evidence>
<keyword evidence="13" id="KW-1133">Transmembrane helix</keyword>
<dbReference type="OrthoDB" id="341578at2759"/>
<keyword evidence="6 11" id="KW-0067">ATP-binding</keyword>
<dbReference type="PROSITE" id="PS00108">
    <property type="entry name" value="PROTEIN_KINASE_ST"/>
    <property type="match status" value="1"/>
</dbReference>
<evidence type="ECO:0000256" key="7">
    <source>
        <dbReference type="ARBA" id="ARBA00023193"/>
    </source>
</evidence>
<evidence type="ECO:0000313" key="16">
    <source>
        <dbReference type="Proteomes" id="UP000692954"/>
    </source>
</evidence>
<dbReference type="AlphaFoldDB" id="A0A8S1KK00"/>
<dbReference type="PANTHER" id="PTHR11042">
    <property type="entry name" value="EUKARYOTIC TRANSLATION INITIATION FACTOR 2-ALPHA KINASE EIF2-ALPHA KINASE -RELATED"/>
    <property type="match status" value="1"/>
</dbReference>
<keyword evidence="5" id="KW-0418">Kinase</keyword>
<dbReference type="EC" id="2.7.11.1" evidence="1"/>
<feature type="domain" description="Protein kinase" evidence="14">
    <location>
        <begin position="222"/>
        <end position="597"/>
    </location>
</feature>
<keyword evidence="13" id="KW-0812">Transmembrane</keyword>
<keyword evidence="16" id="KW-1185">Reference proteome</keyword>
<proteinExistence type="inferred from homology"/>
<dbReference type="InterPro" id="IPR000719">
    <property type="entry name" value="Prot_kinase_dom"/>
</dbReference>
<gene>
    <name evidence="15" type="ORF">PSON_ATCC_30995.1.T0080231</name>
</gene>
<dbReference type="GO" id="GO:0004694">
    <property type="term" value="F:eukaryotic translation initiation factor 2alpha kinase activity"/>
    <property type="evidence" value="ECO:0007669"/>
    <property type="project" value="TreeGrafter"/>
</dbReference>
<keyword evidence="7" id="KW-0652">Protein synthesis inhibitor</keyword>
<keyword evidence="3" id="KW-0808">Transferase</keyword>
<dbReference type="SMART" id="SM00220">
    <property type="entry name" value="S_TKc"/>
    <property type="match status" value="1"/>
</dbReference>
<dbReference type="GO" id="GO:0017148">
    <property type="term" value="P:negative regulation of translation"/>
    <property type="evidence" value="ECO:0007669"/>
    <property type="project" value="UniProtKB-KW"/>
</dbReference>
<comment type="similarity">
    <text evidence="8">Belongs to the protein kinase superfamily. Ser/Thr protein kinase family. GCN2 subfamily.</text>
</comment>
<dbReference type="PROSITE" id="PS00107">
    <property type="entry name" value="PROTEIN_KINASE_ATP"/>
    <property type="match status" value="1"/>
</dbReference>
<protein>
    <recommendedName>
        <fullName evidence="1">non-specific serine/threonine protein kinase</fullName>
        <ecNumber evidence="1">2.7.11.1</ecNumber>
    </recommendedName>
</protein>
<evidence type="ECO:0000259" key="14">
    <source>
        <dbReference type="PROSITE" id="PS50011"/>
    </source>
</evidence>
<dbReference type="Proteomes" id="UP000692954">
    <property type="component" value="Unassembled WGS sequence"/>
</dbReference>
<keyword evidence="13" id="KW-0472">Membrane</keyword>
<evidence type="ECO:0000256" key="5">
    <source>
        <dbReference type="ARBA" id="ARBA00022777"/>
    </source>
</evidence>
<dbReference type="PROSITE" id="PS50011">
    <property type="entry name" value="PROTEIN_KINASE_DOM"/>
    <property type="match status" value="1"/>
</dbReference>